<organism evidence="2 3">
    <name type="scientific">Sphingomonas glacialis</name>
    <dbReference type="NCBI Taxonomy" id="658225"/>
    <lineage>
        <taxon>Bacteria</taxon>
        <taxon>Pseudomonadati</taxon>
        <taxon>Pseudomonadota</taxon>
        <taxon>Alphaproteobacteria</taxon>
        <taxon>Sphingomonadales</taxon>
        <taxon>Sphingomonadaceae</taxon>
        <taxon>Sphingomonas</taxon>
    </lineage>
</organism>
<dbReference type="SUPFAM" id="SSF53187">
    <property type="entry name" value="Zn-dependent exopeptidases"/>
    <property type="match status" value="1"/>
</dbReference>
<dbReference type="PANTHER" id="PTHR12147:SF26">
    <property type="entry name" value="PEPTIDASE M28 DOMAIN-CONTAINING PROTEIN"/>
    <property type="match status" value="1"/>
</dbReference>
<sequence>MLKPFRAVIPLCLFLTGASRPLPVDPDTRAWWATTAALSGDAMAGRDTGSAAYERAATMVAARFAAAGLAPAGENGSYFQRVPMQALSIEQATVRIDSRPLRFLHDIMANPYPSMPTRFDAAIAYRGYCAAGTLGDVRGKVVICHGTHRAGLPTDADRAAAVKTAGAMALVTIADPGFAVEPPRWPFAYARTVWLRGSAPEAPGIARFILNADALGRMIAGAGHDAAQLIAAGSAGARLPAFDTPGRFRADFRLAERAISAPNVLARLPGTDAALAAQTIVLSAHLDGYGPGEPVAGDRIYNGTLDDAAYVALLIRLAERRHQSGFRRPVVFAAFTGEEKGLLGARWFVAHPTVPIADIAADINLDQLRPIFPLRLLTVHALTDTTLGDDARAVAAGMQIAVQPDPEPERNLLRRADQWPFLQAGIPATAFVFGYRPGTESERIYRRWYKTGYHKPQDDLDQPIDWQAAADFNRFFYTLAARVADQPTAPAWKPGSPLRAAPS</sequence>
<accession>A0ABQ3LB94</accession>
<gene>
    <name evidence="2" type="ORF">GCM10008023_09380</name>
</gene>
<evidence type="ECO:0000313" key="2">
    <source>
        <dbReference type="EMBL" id="GHH10948.1"/>
    </source>
</evidence>
<dbReference type="PANTHER" id="PTHR12147">
    <property type="entry name" value="METALLOPEPTIDASE M28 FAMILY MEMBER"/>
    <property type="match status" value="1"/>
</dbReference>
<evidence type="ECO:0000313" key="3">
    <source>
        <dbReference type="Proteomes" id="UP000652430"/>
    </source>
</evidence>
<comment type="caution">
    <text evidence="2">The sequence shown here is derived from an EMBL/GenBank/DDBJ whole genome shotgun (WGS) entry which is preliminary data.</text>
</comment>
<dbReference type="InterPro" id="IPR045175">
    <property type="entry name" value="M28_fam"/>
</dbReference>
<name>A0ABQ3LB94_9SPHN</name>
<feature type="domain" description="Peptidase M28" evidence="1">
    <location>
        <begin position="263"/>
        <end position="476"/>
    </location>
</feature>
<dbReference type="Pfam" id="PF04389">
    <property type="entry name" value="Peptidase_M28"/>
    <property type="match status" value="1"/>
</dbReference>
<reference evidence="3" key="1">
    <citation type="journal article" date="2019" name="Int. J. Syst. Evol. Microbiol.">
        <title>The Global Catalogue of Microorganisms (GCM) 10K type strain sequencing project: providing services to taxonomists for standard genome sequencing and annotation.</title>
        <authorList>
            <consortium name="The Broad Institute Genomics Platform"/>
            <consortium name="The Broad Institute Genome Sequencing Center for Infectious Disease"/>
            <person name="Wu L."/>
            <person name="Ma J."/>
        </authorList>
    </citation>
    <scope>NUCLEOTIDE SEQUENCE [LARGE SCALE GENOMIC DNA]</scope>
    <source>
        <strain evidence="3">CGMCC 1.8957</strain>
    </source>
</reference>
<evidence type="ECO:0000259" key="1">
    <source>
        <dbReference type="Pfam" id="PF04389"/>
    </source>
</evidence>
<keyword evidence="3" id="KW-1185">Reference proteome</keyword>
<proteinExistence type="predicted"/>
<dbReference type="EMBL" id="BNAQ01000001">
    <property type="protein sequence ID" value="GHH10948.1"/>
    <property type="molecule type" value="Genomic_DNA"/>
</dbReference>
<protein>
    <submittedName>
        <fullName evidence="2">Peptidase M28</fullName>
    </submittedName>
</protein>
<dbReference type="Gene3D" id="3.40.630.10">
    <property type="entry name" value="Zn peptidases"/>
    <property type="match status" value="1"/>
</dbReference>
<dbReference type="Proteomes" id="UP000652430">
    <property type="component" value="Unassembled WGS sequence"/>
</dbReference>
<dbReference type="InterPro" id="IPR007484">
    <property type="entry name" value="Peptidase_M28"/>
</dbReference>